<dbReference type="AlphaFoldDB" id="A0AAD5Y9X7"/>
<dbReference type="Pfam" id="PF03357">
    <property type="entry name" value="Snf7"/>
    <property type="match status" value="1"/>
</dbReference>
<dbReference type="Gene3D" id="6.10.140.1230">
    <property type="match status" value="1"/>
</dbReference>
<accession>A0AAD5Y9X7</accession>
<dbReference type="EMBL" id="JANAWD010000505">
    <property type="protein sequence ID" value="KAJ3478513.1"/>
    <property type="molecule type" value="Genomic_DNA"/>
</dbReference>
<gene>
    <name evidence="1" type="ORF">NLI96_g9699</name>
</gene>
<dbReference type="PANTHER" id="PTHR10476">
    <property type="entry name" value="CHARGED MULTIVESICULAR BODY PROTEIN"/>
    <property type="match status" value="1"/>
</dbReference>
<organism evidence="1 2">
    <name type="scientific">Meripilus lineatus</name>
    <dbReference type="NCBI Taxonomy" id="2056292"/>
    <lineage>
        <taxon>Eukaryota</taxon>
        <taxon>Fungi</taxon>
        <taxon>Dikarya</taxon>
        <taxon>Basidiomycota</taxon>
        <taxon>Agaricomycotina</taxon>
        <taxon>Agaricomycetes</taxon>
        <taxon>Polyporales</taxon>
        <taxon>Meripilaceae</taxon>
        <taxon>Meripilus</taxon>
    </lineage>
</organism>
<comment type="caution">
    <text evidence="1">The sequence shown here is derived from an EMBL/GenBank/DDBJ whole genome shotgun (WGS) entry which is preliminary data.</text>
</comment>
<evidence type="ECO:0000313" key="2">
    <source>
        <dbReference type="Proteomes" id="UP001212997"/>
    </source>
</evidence>
<proteinExistence type="predicted"/>
<keyword evidence="2" id="KW-1185">Reference proteome</keyword>
<evidence type="ECO:0000313" key="1">
    <source>
        <dbReference type="EMBL" id="KAJ3478513.1"/>
    </source>
</evidence>
<dbReference type="GO" id="GO:0007034">
    <property type="term" value="P:vacuolar transport"/>
    <property type="evidence" value="ECO:0007669"/>
    <property type="project" value="InterPro"/>
</dbReference>
<name>A0AAD5Y9X7_9APHY</name>
<dbReference type="Proteomes" id="UP001212997">
    <property type="component" value="Unassembled WGS sequence"/>
</dbReference>
<sequence length="203" mass="22688">MAFELQLDTATNKARQSVKQLATKGDVKSARILAREVVRSNKQKDRLSVSKARLGSISNQLSQQLAMAKVTGSLQRSTEIMKLTNSLIRLPQINQTMREMSMEMTKAGVMEEMMEDTLAMDEDEELEEEADAEVDKVLFDLTNGKLGQAGAVRTELPVSSCLVSDLDALVHGYLMKKEDQLEDEETERAMEQYRKELNGLLSG</sequence>
<dbReference type="InterPro" id="IPR005024">
    <property type="entry name" value="Snf7_fam"/>
</dbReference>
<reference evidence="1" key="1">
    <citation type="submission" date="2022-07" db="EMBL/GenBank/DDBJ databases">
        <title>Genome Sequence of Physisporinus lineatus.</title>
        <authorList>
            <person name="Buettner E."/>
        </authorList>
    </citation>
    <scope>NUCLEOTIDE SEQUENCE</scope>
    <source>
        <strain evidence="1">VT162</strain>
    </source>
</reference>
<protein>
    <submittedName>
        <fullName evidence="1">Uncharacterized protein</fullName>
    </submittedName>
</protein>